<dbReference type="AlphaFoldDB" id="A0A4S4MAL6"/>
<accession>A0A4S4MAL6</accession>
<feature type="region of interest" description="Disordered" evidence="1">
    <location>
        <begin position="49"/>
        <end position="68"/>
    </location>
</feature>
<organism evidence="3 4">
    <name type="scientific">Bondarzewia mesenterica</name>
    <dbReference type="NCBI Taxonomy" id="1095465"/>
    <lineage>
        <taxon>Eukaryota</taxon>
        <taxon>Fungi</taxon>
        <taxon>Dikarya</taxon>
        <taxon>Basidiomycota</taxon>
        <taxon>Agaricomycotina</taxon>
        <taxon>Agaricomycetes</taxon>
        <taxon>Russulales</taxon>
        <taxon>Bondarzewiaceae</taxon>
        <taxon>Bondarzewia</taxon>
    </lineage>
</organism>
<evidence type="ECO:0000313" key="3">
    <source>
        <dbReference type="EMBL" id="THH20000.1"/>
    </source>
</evidence>
<name>A0A4S4MAL6_9AGAM</name>
<dbReference type="EMBL" id="SGPL01000031">
    <property type="protein sequence ID" value="THH20000.1"/>
    <property type="molecule type" value="Genomic_DNA"/>
</dbReference>
<comment type="caution">
    <text evidence="3">The sequence shown here is derived from an EMBL/GenBank/DDBJ whole genome shotgun (WGS) entry which is preliminary data.</text>
</comment>
<sequence length="1054" mass="115723">MDSCELPDLVPYHAQRRLRKTFGTSTMQSDDEVSSAELDDAVSAARASLADFDSSSESSKPTEGTHDQSRLDAILALANALFERYERYGSSSDLLESLSHEFQALQIIPEGHEDRPLYLHNLSISLMTAYTDEAFSAVISLDGESQDAISTAILLGYAAIEAAGSQHASLPLYCHTLSSSLTTRFKHSEGLRADVDEAIRLSRLSIHTALSSDPSDPNLAMYQSSLSNALHARYQRFGSPEDLNESIESCREAVRASDLIDYRSILGTELLSRYERIGSTQDLEEGLSLLSLAVECTPAGHPHIHKRQLNLGNALLVQYDLRGERADVSLAMLTLNEALQGGGRVSRDAALALSNCFLTLYENGDRLKGHAEQAVEYARAALSLCNSDPGSIPSALVYMSHLSGTLLTLYEVTNEEEHLKEALGLARKSVELAPEDHPERHIYLANLFISYWRQYERFHSPLDLEEAVRRGRNSIAGMSVGHPGRAKWALNLCRGLLALSQSFESSNPTLSALVEEAYGYFQQVASCPTVASLIRIEAAQQWASHSHGIGRLSTALEAYRLTLDLTSQVLWLGVELTARMQRVALFRRVAGNAVACAISSGDLPLAVEFFERGRSMLWSQMLDIRPDLHVLQAVNPSLAAKLSDTAATLEKGSMRRYLPGFTILDSDGAPSPSSLDAVTRRQREAADEWSLLLDQVRKIDGLGDFLLPPSFTRLRLAAENGIVVLLNGTEYRCDTLILLPGSNDVKLLPLDSLSYVAVEANAQKTRDLHLPLGRQHIKIGKARRKKVLDSAEDRLRQILSFCWIDIVEPVKVFLDQIDLIEACTKSASRRRIWWCPNGPFTALPIHAAGLYNESQSSSALDHFISSYAVTLSSLLPKPTAPDPPPQLLAVGVPDAPNAMPIPQVDYSFVHFACHGSQRSLEGNVLQSALRLYDGTLPIARIVQTPLPNARFVFLSACETATGDAALMDEAMHLAGGMHFAGFRGVVATLWAIHDNDGPRITREFYMKLFAGDCGDSKQWPDASMAAEALNDAVRVLRDSKVSLLRWVPFVHMGI</sequence>
<dbReference type="SUPFAM" id="SSF81901">
    <property type="entry name" value="HCP-like"/>
    <property type="match status" value="1"/>
</dbReference>
<evidence type="ECO:0000313" key="4">
    <source>
        <dbReference type="Proteomes" id="UP000310158"/>
    </source>
</evidence>
<reference evidence="3 4" key="1">
    <citation type="submission" date="2019-02" db="EMBL/GenBank/DDBJ databases">
        <title>Genome sequencing of the rare red list fungi Bondarzewia mesenterica.</title>
        <authorList>
            <person name="Buettner E."/>
            <person name="Kellner H."/>
        </authorList>
    </citation>
    <scope>NUCLEOTIDE SEQUENCE [LARGE SCALE GENOMIC DNA]</scope>
    <source>
        <strain evidence="3 4">DSM 108281</strain>
    </source>
</reference>
<dbReference type="Pfam" id="PF12770">
    <property type="entry name" value="CHAT"/>
    <property type="match status" value="1"/>
</dbReference>
<dbReference type="Gene3D" id="1.25.40.10">
    <property type="entry name" value="Tetratricopeptide repeat domain"/>
    <property type="match status" value="1"/>
</dbReference>
<dbReference type="OrthoDB" id="3169018at2759"/>
<dbReference type="Proteomes" id="UP000310158">
    <property type="component" value="Unassembled WGS sequence"/>
</dbReference>
<protein>
    <recommendedName>
        <fullName evidence="2">CHAT domain-containing protein</fullName>
    </recommendedName>
</protein>
<evidence type="ECO:0000256" key="1">
    <source>
        <dbReference type="SAM" id="MobiDB-lite"/>
    </source>
</evidence>
<proteinExistence type="predicted"/>
<dbReference type="InterPro" id="IPR011990">
    <property type="entry name" value="TPR-like_helical_dom_sf"/>
</dbReference>
<gene>
    <name evidence="3" type="ORF">EW146_g1265</name>
</gene>
<keyword evidence="4" id="KW-1185">Reference proteome</keyword>
<evidence type="ECO:0000259" key="2">
    <source>
        <dbReference type="Pfam" id="PF12770"/>
    </source>
</evidence>
<feature type="domain" description="CHAT" evidence="2">
    <location>
        <begin position="905"/>
        <end position="1053"/>
    </location>
</feature>
<dbReference type="InterPro" id="IPR024983">
    <property type="entry name" value="CHAT_dom"/>
</dbReference>